<dbReference type="Gene3D" id="3.40.50.300">
    <property type="entry name" value="P-loop containing nucleotide triphosphate hydrolases"/>
    <property type="match status" value="1"/>
</dbReference>
<feature type="domain" description="TraG P-loop" evidence="4">
    <location>
        <begin position="584"/>
        <end position="920"/>
    </location>
</feature>
<feature type="compositionally biased region" description="Acidic residues" evidence="2">
    <location>
        <begin position="1197"/>
        <end position="1247"/>
    </location>
</feature>
<proteinExistence type="predicted"/>
<feature type="region of interest" description="Disordered" evidence="2">
    <location>
        <begin position="1152"/>
        <end position="1247"/>
    </location>
</feature>
<dbReference type="InterPro" id="IPR008571">
    <property type="entry name" value="HerA-like"/>
</dbReference>
<dbReference type="SUPFAM" id="SSF52540">
    <property type="entry name" value="P-loop containing nucleoside triphosphate hydrolases"/>
    <property type="match status" value="1"/>
</dbReference>
<evidence type="ECO:0000313" key="5">
    <source>
        <dbReference type="EMBL" id="MBE5918909.1"/>
    </source>
</evidence>
<dbReference type="PANTHER" id="PTHR42957:SF1">
    <property type="entry name" value="HELICASE MJ1565-RELATED"/>
    <property type="match status" value="1"/>
</dbReference>
<accession>A0A927U622</accession>
<evidence type="ECO:0000259" key="4">
    <source>
        <dbReference type="Pfam" id="PF19044"/>
    </source>
</evidence>
<reference evidence="5" key="1">
    <citation type="submission" date="2019-04" db="EMBL/GenBank/DDBJ databases">
        <title>Evolution of Biomass-Degrading Anaerobic Consortia Revealed by Metagenomics.</title>
        <authorList>
            <person name="Peng X."/>
        </authorList>
    </citation>
    <scope>NUCLEOTIDE SEQUENCE</scope>
    <source>
        <strain evidence="5">SIG311</strain>
    </source>
</reference>
<organism evidence="5 6">
    <name type="scientific">Pseudobutyrivibrio ruminis</name>
    <dbReference type="NCBI Taxonomy" id="46206"/>
    <lineage>
        <taxon>Bacteria</taxon>
        <taxon>Bacillati</taxon>
        <taxon>Bacillota</taxon>
        <taxon>Clostridia</taxon>
        <taxon>Lachnospirales</taxon>
        <taxon>Lachnospiraceae</taxon>
        <taxon>Pseudobutyrivibrio</taxon>
    </lineage>
</organism>
<sequence>MRLIPGKTKVKIELFKGITLGDVVVVAIALALIALVCLSSIPGKLYIAVVLLALGGILVFRLDEEPTYVLVINALKYLSFSRRYFRVYNDEHLMAKALGTEKELYLKELQEKMKEDPLLEMSEKERKKAEKKLFKEENKILKNKESTDEQKNAVWLARAKRSELNKKRKQEAKDEKEENFIEDIIPFTGVSDGFVEYDGKYYGTIIEISPVEFRFYSKLRRDAAIEDHFGKILRSLRDDYAFNIVKIERPVIYEEYLDKEYDKLDALKASYENGLLTEEELQARVEIQYDRIYALRDICYDHKVVQPFYYIVLFNSDKRQLSVETDTALVELQEGELTPRRLTDTKEICVFLKYTNSIDFEERDIDKLDEEDYMAWAMPENVQFTTKNAVINKIVTHQLRVSNYPTSVGDAWLAGVMSIPGTKVVVKCTPMDRISAVKAIDRSLAELRGQYSTTSVDSKLLELEEHIQTLSELLVTLQQDNEALLTVNIYISMYDSVKTAIGTADNSVKDSLLPVISDMKKIVTRSWQEAGMRLNPMDFVQLQAFIGSQVSAYDPFIKEGRGIPANTIAAMYPWIYANISDEGGMRLGEQAGVPVFIDFFRRDSERVNSNMVIIGKSGAGKSYGTKSILVNMASEDAKIFILDPENEYMELAENLHGKVINVGNASQGRLNPFQIITALEDDETDEENSSTSFATHLQFLEEFFKQILPDIDKEALEYLNSLLERTYANKGIMAETPLSGLTPKDYPIFDDLYDVILAEFQRTDNQYLRSMLQTLINYVSKFSTGGRNANIWNGPSSITTEENFTVFNFQSLLSNRNQTIANAQMLLVLKYIDNEIIKNRDYNRKYGLNRKIVVVIDEAHVFIDTKFPIALDFMFQLAKRIRKYNGMQIVITQNVKDFVGSEEIARKSTAIINACQYSFIFGLAPNDMDDLCKLYEKAGGINEIEQEQILNAPRGQAFTIMGPSSRSTFMVSVPDTMVEMFEKPGYVSRYFTGIGGDKNWEDFVGDSRALHEENARVHAIAKNVEEIIESSRKPSFHFEEISADEADRIEMLEEAKEFTFEELEPEIEKVPDDIEPKVAASSEEPEKEVQPVTQAAGIPINLNEMLQLIRSEVRRELELERLSEQSVKQDDIVQKQDDTFFKEPEELDEELFEGFDEDEELEEEIPEEIPEEIQEDESMEDDMEENEIFDIGKILGEEEDDSESDESSEFDLDESDEDNEEDESDDEEDEDEDEDQDDDGLDYDEEFSFDLMTLLDEQLKSYNQMNIVERMEEIDVMTLEITVEDLAAYVKDMRKRRGA</sequence>
<keyword evidence="3" id="KW-0472">Membrane</keyword>
<feature type="coiled-coil region" evidence="1">
    <location>
        <begin position="119"/>
        <end position="179"/>
    </location>
</feature>
<dbReference type="InterPro" id="IPR043964">
    <property type="entry name" value="P-loop_TraG"/>
</dbReference>
<feature type="compositionally biased region" description="Acidic residues" evidence="2">
    <location>
        <begin position="1152"/>
        <end position="1188"/>
    </location>
</feature>
<dbReference type="InterPro" id="IPR027417">
    <property type="entry name" value="P-loop_NTPase"/>
</dbReference>
<gene>
    <name evidence="5" type="ORF">E7272_03605</name>
</gene>
<dbReference type="Proteomes" id="UP000766246">
    <property type="component" value="Unassembled WGS sequence"/>
</dbReference>
<keyword evidence="3" id="KW-0812">Transmembrane</keyword>
<name>A0A927U622_9FIRM</name>
<dbReference type="Gene3D" id="1.10.8.730">
    <property type="match status" value="1"/>
</dbReference>
<evidence type="ECO:0000256" key="2">
    <source>
        <dbReference type="SAM" id="MobiDB-lite"/>
    </source>
</evidence>
<comment type="caution">
    <text evidence="5">The sequence shown here is derived from an EMBL/GenBank/DDBJ whole genome shotgun (WGS) entry which is preliminary data.</text>
</comment>
<evidence type="ECO:0000313" key="6">
    <source>
        <dbReference type="Proteomes" id="UP000766246"/>
    </source>
</evidence>
<keyword evidence="3" id="KW-1133">Transmembrane helix</keyword>
<dbReference type="Pfam" id="PF19044">
    <property type="entry name" value="P-loop_TraG"/>
    <property type="match status" value="1"/>
</dbReference>
<evidence type="ECO:0000256" key="1">
    <source>
        <dbReference type="SAM" id="Coils"/>
    </source>
</evidence>
<evidence type="ECO:0000256" key="3">
    <source>
        <dbReference type="SAM" id="Phobius"/>
    </source>
</evidence>
<dbReference type="PANTHER" id="PTHR42957">
    <property type="entry name" value="HELICASE MJ1565-RELATED"/>
    <property type="match status" value="1"/>
</dbReference>
<dbReference type="EMBL" id="SVER01000007">
    <property type="protein sequence ID" value="MBE5918909.1"/>
    <property type="molecule type" value="Genomic_DNA"/>
</dbReference>
<dbReference type="CDD" id="cd01127">
    <property type="entry name" value="TrwB_TraG_TraD_VirD4"/>
    <property type="match status" value="1"/>
</dbReference>
<protein>
    <submittedName>
        <fullName evidence="5">DUF87 domain-containing protein</fullName>
    </submittedName>
</protein>
<keyword evidence="1" id="KW-0175">Coiled coil</keyword>
<feature type="transmembrane region" description="Helical" evidence="3">
    <location>
        <begin position="20"/>
        <end position="38"/>
    </location>
</feature>